<evidence type="ECO:0000256" key="5">
    <source>
        <dbReference type="ARBA" id="ARBA00022737"/>
    </source>
</evidence>
<protein>
    <recommendedName>
        <fullName evidence="11 12">Cardiolipin synthase</fullName>
        <shortName evidence="11">CL synthase</shortName>
        <ecNumber evidence="11 12">2.7.8.-</ecNumber>
    </recommendedName>
</protein>
<comment type="caution">
    <text evidence="11">Lacks conserved residue(s) required for the propagation of feature annotation.</text>
</comment>
<dbReference type="Gene3D" id="3.30.870.10">
    <property type="entry name" value="Endonuclease Chain A"/>
    <property type="match status" value="2"/>
</dbReference>
<dbReference type="GO" id="GO:0005886">
    <property type="term" value="C:plasma membrane"/>
    <property type="evidence" value="ECO:0007669"/>
    <property type="project" value="UniProtKB-SubCell"/>
</dbReference>
<dbReference type="InterPro" id="IPR001736">
    <property type="entry name" value="PLipase_D/transphosphatidylase"/>
</dbReference>
<evidence type="ECO:0000256" key="2">
    <source>
        <dbReference type="ARBA" id="ARBA00022516"/>
    </source>
</evidence>
<evidence type="ECO:0000256" key="9">
    <source>
        <dbReference type="ARBA" id="ARBA00023209"/>
    </source>
</evidence>
<dbReference type="NCBIfam" id="TIGR04265">
    <property type="entry name" value="bac_cardiolipin"/>
    <property type="match status" value="1"/>
</dbReference>
<feature type="transmembrane region" description="Helical" evidence="11">
    <location>
        <begin position="33"/>
        <end position="50"/>
    </location>
</feature>
<evidence type="ECO:0000313" key="15">
    <source>
        <dbReference type="Proteomes" id="UP000199050"/>
    </source>
</evidence>
<feature type="active site" evidence="11">
    <location>
        <position position="226"/>
    </location>
</feature>
<evidence type="ECO:0000256" key="12">
    <source>
        <dbReference type="NCBIfam" id="TIGR04265"/>
    </source>
</evidence>
<keyword evidence="4 11" id="KW-0812">Transmembrane</keyword>
<dbReference type="PANTHER" id="PTHR21248:SF22">
    <property type="entry name" value="PHOSPHOLIPASE D"/>
    <property type="match status" value="1"/>
</dbReference>
<evidence type="ECO:0000256" key="6">
    <source>
        <dbReference type="ARBA" id="ARBA00022989"/>
    </source>
</evidence>
<gene>
    <name evidence="14" type="ORF">SAMN05216192_16024</name>
</gene>
<dbReference type="InterPro" id="IPR025202">
    <property type="entry name" value="PLD-like_dom"/>
</dbReference>
<feature type="active site" evidence="11">
    <location>
        <position position="221"/>
    </location>
</feature>
<dbReference type="SUPFAM" id="SSF56024">
    <property type="entry name" value="Phospholipase D/nuclease"/>
    <property type="match status" value="2"/>
</dbReference>
<dbReference type="AlphaFoldDB" id="A0A1G9FQ61"/>
<keyword evidence="9 11" id="KW-0594">Phospholipid biosynthesis</keyword>
<dbReference type="Proteomes" id="UP000199050">
    <property type="component" value="Unassembled WGS sequence"/>
</dbReference>
<feature type="domain" description="PLD phosphodiesterase" evidence="13">
    <location>
        <begin position="214"/>
        <end position="241"/>
    </location>
</feature>
<feature type="active site" evidence="11">
    <location>
        <position position="395"/>
    </location>
</feature>
<dbReference type="HAMAP" id="MF_01916">
    <property type="entry name" value="Cardiolipin_synth_Cls"/>
    <property type="match status" value="1"/>
</dbReference>
<evidence type="ECO:0000256" key="11">
    <source>
        <dbReference type="HAMAP-Rule" id="MF_01916"/>
    </source>
</evidence>
<evidence type="ECO:0000259" key="13">
    <source>
        <dbReference type="PROSITE" id="PS50035"/>
    </source>
</evidence>
<dbReference type="CDD" id="cd09112">
    <property type="entry name" value="PLDc_CLS_2"/>
    <property type="match status" value="1"/>
</dbReference>
<reference evidence="15" key="1">
    <citation type="submission" date="2016-10" db="EMBL/GenBank/DDBJ databases">
        <authorList>
            <person name="Varghese N."/>
            <person name="Submissions S."/>
        </authorList>
    </citation>
    <scope>NUCLEOTIDE SEQUENCE [LARGE SCALE GENOMIC DNA]</scope>
    <source>
        <strain evidence="15">CGMCC 1.11012</strain>
    </source>
</reference>
<evidence type="ECO:0000256" key="4">
    <source>
        <dbReference type="ARBA" id="ARBA00022692"/>
    </source>
</evidence>
<name>A0A1G9FQ61_9BACL</name>
<keyword evidence="1 11" id="KW-1003">Cell membrane</keyword>
<comment type="catalytic activity">
    <reaction evidence="11">
        <text>2 a 1,2-diacyl-sn-glycero-3-phospho-(1'-sn-glycerol) = a cardiolipin + glycerol</text>
        <dbReference type="Rhea" id="RHEA:31451"/>
        <dbReference type="ChEBI" id="CHEBI:17754"/>
        <dbReference type="ChEBI" id="CHEBI:62237"/>
        <dbReference type="ChEBI" id="CHEBI:64716"/>
    </reaction>
</comment>
<dbReference type="PROSITE" id="PS50035">
    <property type="entry name" value="PLD"/>
    <property type="match status" value="2"/>
</dbReference>
<dbReference type="Pfam" id="PF13091">
    <property type="entry name" value="PLDc_2"/>
    <property type="match status" value="2"/>
</dbReference>
<keyword evidence="10 11" id="KW-1208">Phospholipid metabolism</keyword>
<feature type="active site" evidence="11">
    <location>
        <position position="402"/>
    </location>
</feature>
<proteinExistence type="inferred from homology"/>
<dbReference type="InterPro" id="IPR030874">
    <property type="entry name" value="Cardiolipin_synth_Firmi"/>
</dbReference>
<keyword evidence="5" id="KW-0677">Repeat</keyword>
<keyword evidence="15" id="KW-1185">Reference proteome</keyword>
<evidence type="ECO:0000256" key="3">
    <source>
        <dbReference type="ARBA" id="ARBA00022679"/>
    </source>
</evidence>
<sequence length="477" mass="54051">MTIIALLLALFVLQIAAIILFEYRRPQRAMAWIFLSFCCPPAGLAFYYFLGRDYWQSRRIGSRCTPARRSEIRTHVCSKIRIIKKTEECGNPRFAGRGSLLRLLSGLSDMKITGRNRCRILPNAGAAYEAMLEAMESAREHIHLEFYIFRDDEIGDRFQDVMVRKARQGVRVRLLCDGLGSHALSKRFIRTMKNAGVEVHFFLPPLLSLLERRFNYRNHRKIMVVDGLVGFTGGMNVGDDYLGKDPKMGNWRDTHLRLEGDAVYDLQYVFLKDWKLAAGDWLSHPRFFPEHQCSGEEAVLIVASGPDGAVDASQEMFFGALTAARKRIWITSPYFIPDPAICRALKNAVLSGVDVRIIIPAKPDNKLVYAASLSYLENLQDAGVKFYRYTAGFMHAKVMIVDDLLATAGSANLDMRSFYSNFELTAVLLAPDMVARLAAAFEKDQKHSEFIDPEKFMKRGRNVKLIQGLCQLLSPLL</sequence>
<dbReference type="SMART" id="SM00155">
    <property type="entry name" value="PLDc"/>
    <property type="match status" value="2"/>
</dbReference>
<dbReference type="GO" id="GO:0032049">
    <property type="term" value="P:cardiolipin biosynthetic process"/>
    <property type="evidence" value="ECO:0007669"/>
    <property type="project" value="UniProtKB-UniRule"/>
</dbReference>
<evidence type="ECO:0000256" key="1">
    <source>
        <dbReference type="ARBA" id="ARBA00022475"/>
    </source>
</evidence>
<dbReference type="PANTHER" id="PTHR21248">
    <property type="entry name" value="CARDIOLIPIN SYNTHASE"/>
    <property type="match status" value="1"/>
</dbReference>
<dbReference type="CDD" id="cd09110">
    <property type="entry name" value="PLDc_CLS_1"/>
    <property type="match status" value="1"/>
</dbReference>
<accession>A0A1G9FQ61</accession>
<dbReference type="GO" id="GO:0008808">
    <property type="term" value="F:cardiolipin synthase activity"/>
    <property type="evidence" value="ECO:0007669"/>
    <property type="project" value="UniProtKB-UniRule"/>
</dbReference>
<dbReference type="EC" id="2.7.8.-" evidence="11 12"/>
<keyword evidence="8 11" id="KW-0472">Membrane</keyword>
<evidence type="ECO:0000256" key="8">
    <source>
        <dbReference type="ARBA" id="ARBA00023136"/>
    </source>
</evidence>
<evidence type="ECO:0000256" key="7">
    <source>
        <dbReference type="ARBA" id="ARBA00023098"/>
    </source>
</evidence>
<keyword evidence="2 11" id="KW-0444">Lipid biosynthesis</keyword>
<comment type="similarity">
    <text evidence="11">Belongs to the phospholipase D family. Cardiolipin synthase subfamily.</text>
</comment>
<keyword evidence="7 11" id="KW-0443">Lipid metabolism</keyword>
<feature type="domain" description="PLD phosphodiesterase" evidence="13">
    <location>
        <begin position="390"/>
        <end position="417"/>
    </location>
</feature>
<evidence type="ECO:0000313" key="14">
    <source>
        <dbReference type="EMBL" id="SDK90541.1"/>
    </source>
</evidence>
<dbReference type="EMBL" id="FNDX01000060">
    <property type="protein sequence ID" value="SDK90541.1"/>
    <property type="molecule type" value="Genomic_DNA"/>
</dbReference>
<evidence type="ECO:0000256" key="10">
    <source>
        <dbReference type="ARBA" id="ARBA00023264"/>
    </source>
</evidence>
<organism evidence="14 15">
    <name type="scientific">Paenibacillus typhae</name>
    <dbReference type="NCBI Taxonomy" id="1174501"/>
    <lineage>
        <taxon>Bacteria</taxon>
        <taxon>Bacillati</taxon>
        <taxon>Bacillota</taxon>
        <taxon>Bacilli</taxon>
        <taxon>Bacillales</taxon>
        <taxon>Paenibacillaceae</taxon>
        <taxon>Paenibacillus</taxon>
    </lineage>
</organism>
<feature type="active site" evidence="11">
    <location>
        <position position="219"/>
    </location>
</feature>
<dbReference type="STRING" id="1174501.SAMN05216192_16024"/>
<keyword evidence="6 11" id="KW-1133">Transmembrane helix</keyword>
<comment type="function">
    <text evidence="11">Catalyzes the reversible phosphatidyl group transfer from one phosphatidylglycerol molecule to another to form cardiolipin (CL) (diphosphatidylglycerol) and glycerol.</text>
</comment>
<dbReference type="FunFam" id="3.30.870.10:FF:000014">
    <property type="entry name" value="Cardiolipin synthase"/>
    <property type="match status" value="1"/>
</dbReference>
<keyword evidence="3 11" id="KW-0808">Transferase</keyword>
<comment type="subcellular location">
    <subcellularLocation>
        <location evidence="11">Cell membrane</location>
        <topology evidence="11">Multi-pass membrane protein</topology>
    </subcellularLocation>
</comment>
<feature type="active site" evidence="11">
    <location>
        <position position="397"/>
    </location>
</feature>
<dbReference type="RefSeq" id="WP_208607251.1">
    <property type="nucleotide sequence ID" value="NZ_CBCSKY010000062.1"/>
</dbReference>
<dbReference type="InterPro" id="IPR022924">
    <property type="entry name" value="Cardiolipin_synthase"/>
</dbReference>